<dbReference type="GO" id="GO:0005524">
    <property type="term" value="F:ATP binding"/>
    <property type="evidence" value="ECO:0007669"/>
    <property type="project" value="UniProtKB-KW"/>
</dbReference>
<feature type="compositionally biased region" description="Basic and acidic residues" evidence="16">
    <location>
        <begin position="18"/>
        <end position="36"/>
    </location>
</feature>
<evidence type="ECO:0000256" key="6">
    <source>
        <dbReference type="ARBA" id="ARBA00022490"/>
    </source>
</evidence>
<dbReference type="InterPro" id="IPR048761">
    <property type="entry name" value="SMUBP-2_HCS1_1B"/>
</dbReference>
<evidence type="ECO:0000256" key="5">
    <source>
        <dbReference type="ARBA" id="ARBA00012551"/>
    </source>
</evidence>
<keyword evidence="11" id="KW-0067">ATP-binding</keyword>
<feature type="transmembrane region" description="Helical" evidence="17">
    <location>
        <begin position="273"/>
        <end position="290"/>
    </location>
</feature>
<dbReference type="EC" id="3.6.4.12" evidence="5"/>
<keyword evidence="8" id="KW-0547">Nucleotide-binding</keyword>
<dbReference type="Gene3D" id="2.40.30.270">
    <property type="match status" value="1"/>
</dbReference>
<reference evidence="20" key="1">
    <citation type="journal article" date="2012" name="PLoS Genet.">
        <title>Comparative analysis of the genomes of two field isolates of the rice blast fungus Magnaporthe oryzae.</title>
        <authorList>
            <person name="Xue M."/>
            <person name="Yang J."/>
            <person name="Li Z."/>
            <person name="Hu S."/>
            <person name="Yao N."/>
            <person name="Dean R.A."/>
            <person name="Zhao W."/>
            <person name="Shen M."/>
            <person name="Zhang H."/>
            <person name="Li C."/>
            <person name="Liu L."/>
            <person name="Cao L."/>
            <person name="Xu X."/>
            <person name="Xing Y."/>
            <person name="Hsiang T."/>
            <person name="Zhang Z."/>
            <person name="Xu J.R."/>
            <person name="Peng Y.L."/>
        </authorList>
    </citation>
    <scope>NUCLEOTIDE SEQUENCE [LARGE SCALE GENOMIC DNA]</scope>
    <source>
        <strain evidence="20">P131</strain>
    </source>
</reference>
<dbReference type="GO" id="GO:0012505">
    <property type="term" value="C:endomembrane system"/>
    <property type="evidence" value="ECO:0007669"/>
    <property type="project" value="UniProtKB-SubCell"/>
</dbReference>
<dbReference type="InterPro" id="IPR047187">
    <property type="entry name" value="SF1_C_Upf1"/>
</dbReference>
<feature type="compositionally biased region" description="Basic and acidic residues" evidence="16">
    <location>
        <begin position="170"/>
        <end position="181"/>
    </location>
</feature>
<feature type="region of interest" description="Disordered" evidence="16">
    <location>
        <begin position="1"/>
        <end position="186"/>
    </location>
</feature>
<feature type="domain" description="Helicase ATP-binding" evidence="19">
    <location>
        <begin position="599"/>
        <end position="905"/>
    </location>
</feature>
<evidence type="ECO:0000256" key="4">
    <source>
        <dbReference type="ARBA" id="ARBA00007913"/>
    </source>
</evidence>
<comment type="similarity">
    <text evidence="4">Belongs to the DNA2/NAM7 helicase family.</text>
</comment>
<evidence type="ECO:0000256" key="16">
    <source>
        <dbReference type="SAM" id="MobiDB-lite"/>
    </source>
</evidence>
<feature type="compositionally biased region" description="Basic residues" evidence="16">
    <location>
        <begin position="148"/>
        <end position="162"/>
    </location>
</feature>
<comment type="catalytic activity">
    <reaction evidence="15">
        <text>ATP + H2O = ADP + phosphate + H(+)</text>
        <dbReference type="Rhea" id="RHEA:13065"/>
        <dbReference type="ChEBI" id="CHEBI:15377"/>
        <dbReference type="ChEBI" id="CHEBI:15378"/>
        <dbReference type="ChEBI" id="CHEBI:30616"/>
        <dbReference type="ChEBI" id="CHEBI:43474"/>
        <dbReference type="ChEBI" id="CHEBI:456216"/>
        <dbReference type="EC" id="3.6.4.12"/>
    </reaction>
    <physiologicalReaction direction="left-to-right" evidence="15">
        <dbReference type="Rhea" id="RHEA:13066"/>
    </physiologicalReaction>
</comment>
<keyword evidence="13 17" id="KW-0472">Membrane</keyword>
<dbReference type="InterPro" id="IPR003593">
    <property type="entry name" value="AAA+_ATPase"/>
</dbReference>
<organism>
    <name type="scientific">Pyricularia oryzae (strain P131)</name>
    <name type="common">Rice blast fungus</name>
    <name type="synonym">Magnaporthe oryzae</name>
    <dbReference type="NCBI Taxonomy" id="1143193"/>
    <lineage>
        <taxon>Eukaryota</taxon>
        <taxon>Fungi</taxon>
        <taxon>Dikarya</taxon>
        <taxon>Ascomycota</taxon>
        <taxon>Pezizomycotina</taxon>
        <taxon>Sordariomycetes</taxon>
        <taxon>Sordariomycetidae</taxon>
        <taxon>Magnaporthales</taxon>
        <taxon>Pyriculariaceae</taxon>
        <taxon>Pyricularia</taxon>
    </lineage>
</organism>
<keyword evidence="20" id="KW-0238">DNA-binding</keyword>
<dbReference type="GO" id="GO:0016787">
    <property type="term" value="F:hydrolase activity"/>
    <property type="evidence" value="ECO:0007669"/>
    <property type="project" value="UniProtKB-KW"/>
</dbReference>
<evidence type="ECO:0000256" key="17">
    <source>
        <dbReference type="SAM" id="Phobius"/>
    </source>
</evidence>
<keyword evidence="12 17" id="KW-1133">Transmembrane helix</keyword>
<sequence length="1265" mass="138371">MMTFRAEIGNPASSSLNRVDETHDDSLPHHASEPGRRPSSSGRGLRRIESREQRIGTILERGIARAQTNQSDSTTQSTTKRMEPLLGNASRQRQHHEDTSDDDGLEIGRPGRNGAAGKRRDSGSQPNYQTINAQQNQGSRISADGSTIHRRSTASNHNRRRGTSGNATRQVDREADGRQTEGESDGNGLFAWVRATMAMFMSVELDNKGSVARDHLALERTFLAWLRTSVSFASIGIAVTQLFRLNTSINSGRDRDGESGRDLAELRRLGKPLGAAFLGISILILFLGYGRYVRGQRWVMDGRFPASRGTVILVTLLTFAVMVASLAIVIDLICLHEAVHFEIIPHQREPTMNTYDLGGKRVTFTNSERLSKRAEKYLEGITGALVPILIVAEQVPAFAAAQLSLLAAEQEAEAAGAAELISAHTPAALQRAGAALTNLTVQGRRTGAGGRTVVELSSDPAVGGIELPEHGLRVGDVVLVAEQPAGSAKKREVREMERNGVRGVVTRVRRSDLNVALDAGDDKSGGAGKEEKGLAGRVWVVRLADDVTYRRMTWTMEKMERMADAEHSNFIRVLFGHSSPSPVPSNLKTDPEFGELEWLDPTLNDSQKDAIRFALASKEIALIHGPPGTGKTHTLIELILQMLKQGLRILVCGPSNISVDNIVERLAPHKVPIVRLGHPARLLPSVVGHSLDVLTQTSEAGAIVRDVRAEMDAKQASIKKTKSGRERKAIYGELHELRKEFRDREKRCVANLLQSSKVVLATLHGSGGFQLRQEKFDVVIIDEASQALEAQCWVALLSAKKAVLAGDHLQLPPTIKSLNSKAAKTATGGDGSGTADGEESSAGQSRKKKGVTLETTLFDRLLDLHGPAIKRMLTTQYRMHEKIMRFPSDELYGGRLVAAEAVKERLLKDLPYKVEDTDDTSEPLIFIDTQGGDFPERNDEMDNGDADDKKKTKRMLLHGESKSNEMEAALVAQHVRSLVDAGVKPEDIACITPYNAQLAVLAPLLKDRFPGIELGSVDGFQGREKEAVVVSLCRSNPDGEVGFLGERRRLNAPTRRPDVVESYSNREESRVPVVGRSVKIRSIVPRKCSRGTGVATERGSSRGKNWNVFIRRKNSGKNKKQKSCTSTLHSKGCTVRRPELSFLVGPENGWACSGFGCTWGGEFVKLDSVMNMHEWLVDIFLVALENDNLGTPSTCGRTLLGGSGHFSRHCIVGEEPVALPSQTSISHNHNLALWTKAKGWVCTATYHGYHTYSTHQEKRPFSLNG</sequence>
<comment type="subcellular location">
    <subcellularLocation>
        <location evidence="3">Cytoplasm</location>
    </subcellularLocation>
    <subcellularLocation>
        <location evidence="2">Endomembrane system</location>
        <topology evidence="2">Multi-pass membrane protein</topology>
    </subcellularLocation>
    <subcellularLocation>
        <location evidence="1">Nucleus</location>
    </subcellularLocation>
</comment>
<proteinExistence type="inferred from homology"/>
<dbReference type="InterPro" id="IPR041679">
    <property type="entry name" value="DNA2/NAM7-like_C"/>
</dbReference>
<dbReference type="PANTHER" id="PTHR43788:SF8">
    <property type="entry name" value="DNA-BINDING PROTEIN SMUBP-2"/>
    <property type="match status" value="1"/>
</dbReference>
<dbReference type="CDD" id="cd18044">
    <property type="entry name" value="DEXXQc_SMUBP2"/>
    <property type="match status" value="1"/>
</dbReference>
<evidence type="ECO:0000256" key="15">
    <source>
        <dbReference type="ARBA" id="ARBA00048432"/>
    </source>
</evidence>
<evidence type="ECO:0000256" key="12">
    <source>
        <dbReference type="ARBA" id="ARBA00022989"/>
    </source>
</evidence>
<keyword evidence="9" id="KW-0378">Hydrolase</keyword>
<evidence type="ECO:0000256" key="11">
    <source>
        <dbReference type="ARBA" id="ARBA00022840"/>
    </source>
</evidence>
<dbReference type="InterPro" id="IPR041677">
    <property type="entry name" value="DNA2/NAM7_AAA_11"/>
</dbReference>
<evidence type="ECO:0000259" key="19">
    <source>
        <dbReference type="SMART" id="SM00487"/>
    </source>
</evidence>
<dbReference type="SUPFAM" id="SSF52540">
    <property type="entry name" value="P-loop containing nucleoside triphosphate hydrolases"/>
    <property type="match status" value="1"/>
</dbReference>
<dbReference type="GO" id="GO:0005634">
    <property type="term" value="C:nucleus"/>
    <property type="evidence" value="ECO:0007669"/>
    <property type="project" value="UniProtKB-SubCell"/>
</dbReference>
<keyword evidence="14" id="KW-0539">Nucleus</keyword>
<feature type="region of interest" description="Disordered" evidence="16">
    <location>
        <begin position="822"/>
        <end position="848"/>
    </location>
</feature>
<protein>
    <recommendedName>
        <fullName evidence="5">DNA helicase</fullName>
        <ecNumber evidence="5">3.6.4.12</ecNumber>
    </recommendedName>
</protein>
<evidence type="ECO:0000256" key="7">
    <source>
        <dbReference type="ARBA" id="ARBA00022692"/>
    </source>
</evidence>
<dbReference type="SMART" id="SM00382">
    <property type="entry name" value="AAA"/>
    <property type="match status" value="1"/>
</dbReference>
<feature type="transmembrane region" description="Helical" evidence="17">
    <location>
        <begin position="311"/>
        <end position="333"/>
    </location>
</feature>
<dbReference type="Gene3D" id="3.40.50.300">
    <property type="entry name" value="P-loop containing nucleotide triphosphate hydrolases"/>
    <property type="match status" value="2"/>
</dbReference>
<feature type="region of interest" description="Disordered" evidence="16">
    <location>
        <begin position="924"/>
        <end position="949"/>
    </location>
</feature>
<evidence type="ECO:0000256" key="14">
    <source>
        <dbReference type="ARBA" id="ARBA00023242"/>
    </source>
</evidence>
<evidence type="ECO:0000313" key="20">
    <source>
        <dbReference type="EMBL" id="ELQ64645.1"/>
    </source>
</evidence>
<feature type="compositionally biased region" description="Polar residues" evidence="16">
    <location>
        <begin position="123"/>
        <end position="140"/>
    </location>
</feature>
<dbReference type="Pfam" id="PF13086">
    <property type="entry name" value="AAA_11"/>
    <property type="match status" value="1"/>
</dbReference>
<gene>
    <name evidence="20" type="ORF">OOW_P131scaffold00593g15</name>
</gene>
<keyword evidence="10" id="KW-0347">Helicase</keyword>
<dbReference type="GO" id="GO:0003677">
    <property type="term" value="F:DNA binding"/>
    <property type="evidence" value="ECO:0007669"/>
    <property type="project" value="UniProtKB-KW"/>
</dbReference>
<dbReference type="Pfam" id="PF21138">
    <property type="entry name" value="SMUBP-2_HCS1_1B"/>
    <property type="match status" value="1"/>
</dbReference>
<evidence type="ECO:0000256" key="9">
    <source>
        <dbReference type="ARBA" id="ARBA00022801"/>
    </source>
</evidence>
<feature type="domain" description="AAA+ ATPase" evidence="18">
    <location>
        <begin position="617"/>
        <end position="986"/>
    </location>
</feature>
<dbReference type="InterPro" id="IPR014001">
    <property type="entry name" value="Helicase_ATP-bd"/>
</dbReference>
<dbReference type="EMBL" id="JH794278">
    <property type="protein sequence ID" value="ELQ64645.1"/>
    <property type="molecule type" value="Genomic_DNA"/>
</dbReference>
<dbReference type="Pfam" id="PF02656">
    <property type="entry name" value="DUF202"/>
    <property type="match status" value="1"/>
</dbReference>
<dbReference type="InterPro" id="IPR027417">
    <property type="entry name" value="P-loop_NTPase"/>
</dbReference>
<dbReference type="GO" id="GO:0003723">
    <property type="term" value="F:RNA binding"/>
    <property type="evidence" value="ECO:0007669"/>
    <property type="project" value="InterPro"/>
</dbReference>
<dbReference type="InterPro" id="IPR050534">
    <property type="entry name" value="Coronavir_polyprotein_1ab"/>
</dbReference>
<dbReference type="AlphaFoldDB" id="L7JAS7"/>
<dbReference type="GO" id="GO:0043139">
    <property type="term" value="F:5'-3' DNA helicase activity"/>
    <property type="evidence" value="ECO:0007669"/>
    <property type="project" value="TreeGrafter"/>
</dbReference>
<dbReference type="Pfam" id="PF13087">
    <property type="entry name" value="AAA_12"/>
    <property type="match status" value="1"/>
</dbReference>
<evidence type="ECO:0000256" key="13">
    <source>
        <dbReference type="ARBA" id="ARBA00023136"/>
    </source>
</evidence>
<accession>L7JAS7</accession>
<evidence type="ECO:0000256" key="10">
    <source>
        <dbReference type="ARBA" id="ARBA00022806"/>
    </source>
</evidence>
<dbReference type="PANTHER" id="PTHR43788">
    <property type="entry name" value="DNA2/NAM7 HELICASE FAMILY MEMBER"/>
    <property type="match status" value="1"/>
</dbReference>
<evidence type="ECO:0000256" key="8">
    <source>
        <dbReference type="ARBA" id="ARBA00022741"/>
    </source>
</evidence>
<dbReference type="CDD" id="cd18808">
    <property type="entry name" value="SF1_C_Upf1"/>
    <property type="match status" value="1"/>
</dbReference>
<keyword evidence="6" id="KW-0963">Cytoplasm</keyword>
<keyword evidence="7 17" id="KW-0812">Transmembrane</keyword>
<dbReference type="InterPro" id="IPR003807">
    <property type="entry name" value="DUF202"/>
</dbReference>
<dbReference type="GO" id="GO:0005737">
    <property type="term" value="C:cytoplasm"/>
    <property type="evidence" value="ECO:0007669"/>
    <property type="project" value="UniProtKB-SubCell"/>
</dbReference>
<dbReference type="SMART" id="SM00487">
    <property type="entry name" value="DEXDc"/>
    <property type="match status" value="1"/>
</dbReference>
<evidence type="ECO:0000259" key="18">
    <source>
        <dbReference type="SMART" id="SM00382"/>
    </source>
</evidence>
<evidence type="ECO:0000256" key="3">
    <source>
        <dbReference type="ARBA" id="ARBA00004496"/>
    </source>
</evidence>
<feature type="compositionally biased region" description="Basic and acidic residues" evidence="16">
    <location>
        <begin position="934"/>
        <end position="949"/>
    </location>
</feature>
<evidence type="ECO:0000256" key="2">
    <source>
        <dbReference type="ARBA" id="ARBA00004127"/>
    </source>
</evidence>
<name>L7JAS7_PYRO1</name>
<evidence type="ECO:0000256" key="1">
    <source>
        <dbReference type="ARBA" id="ARBA00004123"/>
    </source>
</evidence>
<feature type="compositionally biased region" description="Low complexity" evidence="16">
    <location>
        <begin position="67"/>
        <end position="79"/>
    </location>
</feature>